<feature type="region of interest" description="Disordered" evidence="1">
    <location>
        <begin position="189"/>
        <end position="208"/>
    </location>
</feature>
<reference evidence="2 3" key="1">
    <citation type="submission" date="2015-09" db="EMBL/GenBank/DDBJ databases">
        <title>Bacillus cereus food isolates.</title>
        <authorList>
            <person name="Boekhorst J."/>
        </authorList>
    </citation>
    <scope>NUCLEOTIDE SEQUENCE [LARGE SCALE GENOMIC DNA]</scope>
    <source>
        <strain evidence="2 3">B4088</strain>
    </source>
</reference>
<accession>A0A161TLK2</accession>
<evidence type="ECO:0000313" key="3">
    <source>
        <dbReference type="Proteomes" id="UP000076482"/>
    </source>
</evidence>
<sequence length="317" mass="37196">MKTLLSELQRERILQSMSDEQRSYIEEHIRLDRRSMFANELAYFKSDQQWELIDFIDAGEISELKCQCGRRLRRQYIVQNSATGEIIKLGSTHFEEHTGIPKSIASQVKKEIHKIQYDLDELLSKFEKQQLSKGLIASCKEFEVEIPESIDGLNELELPILDRHIDRLEKMLLDKAYEQQDFIQKHKEGIQTKKKSKQGKQIDEQDSEDVEGILSHRDDFNLVKMIERDSLSVQVIGGTISEEAQNEILSYISGDSMKFTTLEICHHLIKNRYIGKERYSTGRPKSHPYVSMFIESLPFVELKEKSWYDRIYTKRID</sequence>
<evidence type="ECO:0000313" key="2">
    <source>
        <dbReference type="EMBL" id="KZD48694.1"/>
    </source>
</evidence>
<gene>
    <name evidence="2" type="ORF">B4088_6622</name>
</gene>
<evidence type="ECO:0000256" key="1">
    <source>
        <dbReference type="SAM" id="MobiDB-lite"/>
    </source>
</evidence>
<dbReference type="Proteomes" id="UP000076482">
    <property type="component" value="Unassembled WGS sequence"/>
</dbReference>
<evidence type="ECO:0008006" key="4">
    <source>
        <dbReference type="Google" id="ProtNLM"/>
    </source>
</evidence>
<dbReference type="PATRIC" id="fig|1396.535.peg.6244"/>
<dbReference type="EMBL" id="LJKE01000138">
    <property type="protein sequence ID" value="KZD48694.1"/>
    <property type="molecule type" value="Genomic_DNA"/>
</dbReference>
<comment type="caution">
    <text evidence="2">The sequence shown here is derived from an EMBL/GenBank/DDBJ whole genome shotgun (WGS) entry which is preliminary data.</text>
</comment>
<dbReference type="RefSeq" id="WP_063263743.1">
    <property type="nucleotide sequence ID" value="NZ_LJKE01000138.1"/>
</dbReference>
<dbReference type="AlphaFoldDB" id="A0A161TLK2"/>
<name>A0A161TLK2_BACCE</name>
<protein>
    <recommendedName>
        <fullName evidence="4">DUF3895 domain-containing protein</fullName>
    </recommendedName>
</protein>
<proteinExistence type="predicted"/>
<organism evidence="2 3">
    <name type="scientific">Bacillus cereus</name>
    <dbReference type="NCBI Taxonomy" id="1396"/>
    <lineage>
        <taxon>Bacteria</taxon>
        <taxon>Bacillati</taxon>
        <taxon>Bacillota</taxon>
        <taxon>Bacilli</taxon>
        <taxon>Bacillales</taxon>
        <taxon>Bacillaceae</taxon>
        <taxon>Bacillus</taxon>
        <taxon>Bacillus cereus group</taxon>
    </lineage>
</organism>